<feature type="domain" description="Gnk2-homologous" evidence="2">
    <location>
        <begin position="36"/>
        <end position="143"/>
    </location>
</feature>
<organism evidence="3 4">
    <name type="scientific">Linum trigynum</name>
    <dbReference type="NCBI Taxonomy" id="586398"/>
    <lineage>
        <taxon>Eukaryota</taxon>
        <taxon>Viridiplantae</taxon>
        <taxon>Streptophyta</taxon>
        <taxon>Embryophyta</taxon>
        <taxon>Tracheophyta</taxon>
        <taxon>Spermatophyta</taxon>
        <taxon>Magnoliopsida</taxon>
        <taxon>eudicotyledons</taxon>
        <taxon>Gunneridae</taxon>
        <taxon>Pentapetalae</taxon>
        <taxon>rosids</taxon>
        <taxon>fabids</taxon>
        <taxon>Malpighiales</taxon>
        <taxon>Linaceae</taxon>
        <taxon>Linum</taxon>
    </lineage>
</organism>
<dbReference type="Proteomes" id="UP001497516">
    <property type="component" value="Chromosome 1"/>
</dbReference>
<feature type="signal peptide" evidence="1">
    <location>
        <begin position="1"/>
        <end position="28"/>
    </location>
</feature>
<protein>
    <recommendedName>
        <fullName evidence="2">Gnk2-homologous domain-containing protein</fullName>
    </recommendedName>
</protein>
<dbReference type="EMBL" id="OZ034813">
    <property type="protein sequence ID" value="CAL1353241.1"/>
    <property type="molecule type" value="Genomic_DNA"/>
</dbReference>
<feature type="chain" id="PRO_5043662640" description="Gnk2-homologous domain-containing protein" evidence="1">
    <location>
        <begin position="29"/>
        <end position="144"/>
    </location>
</feature>
<evidence type="ECO:0000313" key="3">
    <source>
        <dbReference type="EMBL" id="CAL1353241.1"/>
    </source>
</evidence>
<keyword evidence="1" id="KW-0732">Signal</keyword>
<accession>A0AAV2CBJ8</accession>
<proteinExistence type="predicted"/>
<reference evidence="3 4" key="1">
    <citation type="submission" date="2024-04" db="EMBL/GenBank/DDBJ databases">
        <authorList>
            <person name="Fracassetti M."/>
        </authorList>
    </citation>
    <scope>NUCLEOTIDE SEQUENCE [LARGE SCALE GENOMIC DNA]</scope>
</reference>
<sequence>MKKNSVHEFGTLVVVVLAIITTAGGADGVEEHTSLSLPGPYCIIERASDDYEAHKAHVLDELANVTPTIPGYSYSTTFPPPGSAAAHDVVHGAADCIPGVGVSECVGCLIGAKLSLGSQICAYDLYGVVKLPLCSMNFVPVAAV</sequence>
<dbReference type="InterPro" id="IPR002902">
    <property type="entry name" value="GNK2"/>
</dbReference>
<keyword evidence="4" id="KW-1185">Reference proteome</keyword>
<dbReference type="PROSITE" id="PS51473">
    <property type="entry name" value="GNK2"/>
    <property type="match status" value="1"/>
</dbReference>
<evidence type="ECO:0000256" key="1">
    <source>
        <dbReference type="SAM" id="SignalP"/>
    </source>
</evidence>
<gene>
    <name evidence="3" type="ORF">LTRI10_LOCUS1157</name>
</gene>
<evidence type="ECO:0000259" key="2">
    <source>
        <dbReference type="PROSITE" id="PS51473"/>
    </source>
</evidence>
<dbReference type="AlphaFoldDB" id="A0AAV2CBJ8"/>
<evidence type="ECO:0000313" key="4">
    <source>
        <dbReference type="Proteomes" id="UP001497516"/>
    </source>
</evidence>
<name>A0AAV2CBJ8_9ROSI</name>